<reference evidence="1 2" key="1">
    <citation type="submission" date="2023-12" db="EMBL/GenBank/DDBJ databases">
        <title>Gut-associated functions are favored during microbiome assembly across C. elegans life.</title>
        <authorList>
            <person name="Zimmermann J."/>
        </authorList>
    </citation>
    <scope>NUCLEOTIDE SEQUENCE [LARGE SCALE GENOMIC DNA]</scope>
    <source>
        <strain evidence="1 2">JUb134</strain>
    </source>
</reference>
<evidence type="ECO:0000313" key="1">
    <source>
        <dbReference type="EMBL" id="MEJ5094143.1"/>
    </source>
</evidence>
<comment type="caution">
    <text evidence="1">The sequence shown here is derived from an EMBL/GenBank/DDBJ whole genome shotgun (WGS) entry which is preliminary data.</text>
</comment>
<dbReference type="Proteomes" id="UP001380365">
    <property type="component" value="Unassembled WGS sequence"/>
</dbReference>
<organism evidence="1 2">
    <name type="scientific">Sphingomonas molluscorum</name>
    <dbReference type="NCBI Taxonomy" id="418184"/>
    <lineage>
        <taxon>Bacteria</taxon>
        <taxon>Pseudomonadati</taxon>
        <taxon>Pseudomonadota</taxon>
        <taxon>Alphaproteobacteria</taxon>
        <taxon>Sphingomonadales</taxon>
        <taxon>Sphingomonadaceae</taxon>
        <taxon>Sphingomonas</taxon>
    </lineage>
</organism>
<dbReference type="EMBL" id="JBBGZA010000001">
    <property type="protein sequence ID" value="MEJ5094143.1"/>
    <property type="molecule type" value="Genomic_DNA"/>
</dbReference>
<name>A0ABU8Q3C4_9SPHN</name>
<accession>A0ABU8Q3C4</accession>
<protein>
    <submittedName>
        <fullName evidence="1">Uncharacterized protein</fullName>
    </submittedName>
</protein>
<sequence>MTGIYNHRCFIPLHQVVSASSVENRHGVEMLKLRQADGTTNMDLMTWERFGETPVQLIPSEPGTNLLQIFSDDGSDDGQAAEWFVEAIPLIGWALCIDGEVRPVTASGVNDGVSEPEDIGNFVEMPNGKVVSCSRWASQGSFDNIAKLLAFVWEVRGKRPAARTQEPAA</sequence>
<proteinExistence type="predicted"/>
<keyword evidence="2" id="KW-1185">Reference proteome</keyword>
<dbReference type="RefSeq" id="WP_132882513.1">
    <property type="nucleotide sequence ID" value="NZ_JBBGZA010000001.1"/>
</dbReference>
<gene>
    <name evidence="1" type="ORF">WH159_06275</name>
</gene>
<evidence type="ECO:0000313" key="2">
    <source>
        <dbReference type="Proteomes" id="UP001380365"/>
    </source>
</evidence>